<proteinExistence type="predicted"/>
<protein>
    <submittedName>
        <fullName evidence="1">10094_t:CDS:1</fullName>
    </submittedName>
</protein>
<dbReference type="Proteomes" id="UP001153678">
    <property type="component" value="Unassembled WGS sequence"/>
</dbReference>
<dbReference type="AlphaFoldDB" id="A0A9W4WY88"/>
<gene>
    <name evidence="1" type="ORF">FWILDA_LOCUS13415</name>
</gene>
<comment type="caution">
    <text evidence="1">The sequence shown here is derived from an EMBL/GenBank/DDBJ whole genome shotgun (WGS) entry which is preliminary data.</text>
</comment>
<evidence type="ECO:0000313" key="2">
    <source>
        <dbReference type="Proteomes" id="UP001153678"/>
    </source>
</evidence>
<name>A0A9W4WY88_9GLOM</name>
<reference evidence="1" key="1">
    <citation type="submission" date="2022-08" db="EMBL/GenBank/DDBJ databases">
        <authorList>
            <person name="Kallberg Y."/>
            <person name="Tangrot J."/>
            <person name="Rosling A."/>
        </authorList>
    </citation>
    <scope>NUCLEOTIDE SEQUENCE</scope>
    <source>
        <strain evidence="1">Wild A</strain>
    </source>
</reference>
<dbReference type="EMBL" id="CAMKVN010004996">
    <property type="protein sequence ID" value="CAI2188108.1"/>
    <property type="molecule type" value="Genomic_DNA"/>
</dbReference>
<organism evidence="1 2">
    <name type="scientific">Funneliformis geosporum</name>
    <dbReference type="NCBI Taxonomy" id="1117311"/>
    <lineage>
        <taxon>Eukaryota</taxon>
        <taxon>Fungi</taxon>
        <taxon>Fungi incertae sedis</taxon>
        <taxon>Mucoromycota</taxon>
        <taxon>Glomeromycotina</taxon>
        <taxon>Glomeromycetes</taxon>
        <taxon>Glomerales</taxon>
        <taxon>Glomeraceae</taxon>
        <taxon>Funneliformis</taxon>
    </lineage>
</organism>
<keyword evidence="2" id="KW-1185">Reference proteome</keyword>
<sequence>MHSIWYITLYPLSFDDLSIVQNTSARSSHSRLSYNDLSVRMHSQDSFIKLSKFEYEEMAGILQSQFSPVDKRIK</sequence>
<accession>A0A9W4WY88</accession>
<evidence type="ECO:0000313" key="1">
    <source>
        <dbReference type="EMBL" id="CAI2188108.1"/>
    </source>
</evidence>